<dbReference type="GO" id="GO:0016929">
    <property type="term" value="F:deSUMOylase activity"/>
    <property type="evidence" value="ECO:0007669"/>
    <property type="project" value="TreeGrafter"/>
</dbReference>
<keyword evidence="3" id="KW-0378">Hydrolase</keyword>
<feature type="compositionally biased region" description="Polar residues" evidence="5">
    <location>
        <begin position="120"/>
        <end position="129"/>
    </location>
</feature>
<dbReference type="PANTHER" id="PTHR12606:SF141">
    <property type="entry name" value="GH15225P-RELATED"/>
    <property type="match status" value="1"/>
</dbReference>
<accession>A0A8D8ZY39</accession>
<dbReference type="PROSITE" id="PS50600">
    <property type="entry name" value="ULP_PROTEASE"/>
    <property type="match status" value="1"/>
</dbReference>
<dbReference type="AlphaFoldDB" id="A0A8D8ZY39"/>
<dbReference type="GO" id="GO:0005634">
    <property type="term" value="C:nucleus"/>
    <property type="evidence" value="ECO:0007669"/>
    <property type="project" value="TreeGrafter"/>
</dbReference>
<dbReference type="Pfam" id="PF02902">
    <property type="entry name" value="Peptidase_C48"/>
    <property type="match status" value="1"/>
</dbReference>
<evidence type="ECO:0000256" key="1">
    <source>
        <dbReference type="ARBA" id="ARBA00005234"/>
    </source>
</evidence>
<feature type="compositionally biased region" description="Basic and acidic residues" evidence="5">
    <location>
        <begin position="174"/>
        <end position="186"/>
    </location>
</feature>
<evidence type="ECO:0000313" key="7">
    <source>
        <dbReference type="EMBL" id="CAG6754177.1"/>
    </source>
</evidence>
<dbReference type="GO" id="GO:0016926">
    <property type="term" value="P:protein desumoylation"/>
    <property type="evidence" value="ECO:0007669"/>
    <property type="project" value="TreeGrafter"/>
</dbReference>
<feature type="compositionally biased region" description="Low complexity" evidence="5">
    <location>
        <begin position="291"/>
        <end position="303"/>
    </location>
</feature>
<feature type="domain" description="Ubiquitin-like protease family profile" evidence="6">
    <location>
        <begin position="472"/>
        <end position="646"/>
    </location>
</feature>
<evidence type="ECO:0000256" key="3">
    <source>
        <dbReference type="ARBA" id="ARBA00022801"/>
    </source>
</evidence>
<feature type="region of interest" description="Disordered" evidence="5">
    <location>
        <begin position="276"/>
        <end position="304"/>
    </location>
</feature>
<name>A0A8D8ZY39_9HEMI</name>
<dbReference type="InterPro" id="IPR038765">
    <property type="entry name" value="Papain-like_cys_pep_sf"/>
</dbReference>
<comment type="similarity">
    <text evidence="1">Belongs to the peptidase C48 family.</text>
</comment>
<dbReference type="Gene3D" id="3.40.395.10">
    <property type="entry name" value="Adenoviral Proteinase, Chain A"/>
    <property type="match status" value="1"/>
</dbReference>
<dbReference type="GO" id="GO:0006508">
    <property type="term" value="P:proteolysis"/>
    <property type="evidence" value="ECO:0007669"/>
    <property type="project" value="UniProtKB-KW"/>
</dbReference>
<evidence type="ECO:0000256" key="2">
    <source>
        <dbReference type="ARBA" id="ARBA00022670"/>
    </source>
</evidence>
<proteinExistence type="inferred from homology"/>
<sequence length="678" mass="76954">MGLIDYVLSFFNFKSKVIEEPSDLLSDDHFNAPFAKRFKPNHSHSVPSLNIGNMSPKQYFASKRKVPTPRKPPPPPVEIQIPESDDDDDDCTIIATQQPSMSKHNGNPKTSPANDDEIQVLSSNENQDVNIVHEESSPCSSRSQKMNHLSSANKPQAEVYSVEENEENQVTSNKENHHSKENKQSEDTEEIQVIEDRPSKALVIAKKIPSNQLFPRWSNVDRSIGRSLICPRSPGSSFLFNKRTNQERSSTLQHIQKLRSREDYAKLIQAITYLNGNGSSINTSREPTPLPSSSRNSSTPSGSELDILERLSSQGVGGSNPSKSRHVSIMNSGDKTKGYIDIGKALTKRTDTTSSTRFRFLDSGPQLSSSMAFVKTPKPKEDTLDAMIRKIQSIDLHRFDSDISRRALALEKTNEKVRSLEVPTYNVLLEKTINLRKVPERLQVKKVEPELPPITEELENLIRRMKGARMDTVVSKVALEEITKDQILSLEGLTWLKDNVINCYMALIMERSKAGQESSLPKVYGFNTFFHSALAENGYNRVRRWTKKIDLFSYDLILLPIHVQKIHWCLATIDFRKKCVTYYDSMAGPDRGVLNRLLKYISDESMDKKKTPFDTSSWSMQCPKDVPQQQNSCDCGVFTSTFAEYLSRNADIFKVKQKDMPYYRKKMMVEILSKKLLS</sequence>
<keyword evidence="2 7" id="KW-0645">Protease</keyword>
<feature type="region of interest" description="Disordered" evidence="5">
    <location>
        <begin position="61"/>
        <end position="190"/>
    </location>
</feature>
<evidence type="ECO:0000256" key="4">
    <source>
        <dbReference type="ARBA" id="ARBA00022807"/>
    </source>
</evidence>
<dbReference type="GO" id="GO:0060255">
    <property type="term" value="P:regulation of macromolecule metabolic process"/>
    <property type="evidence" value="ECO:0007669"/>
    <property type="project" value="UniProtKB-ARBA"/>
</dbReference>
<feature type="compositionally biased region" description="Polar residues" evidence="5">
    <location>
        <begin position="94"/>
        <end position="113"/>
    </location>
</feature>
<dbReference type="InterPro" id="IPR003653">
    <property type="entry name" value="Peptidase_C48_C"/>
</dbReference>
<evidence type="ECO:0000256" key="5">
    <source>
        <dbReference type="SAM" id="MobiDB-lite"/>
    </source>
</evidence>
<feature type="compositionally biased region" description="Polar residues" evidence="5">
    <location>
        <begin position="276"/>
        <end position="286"/>
    </location>
</feature>
<keyword evidence="4" id="KW-0788">Thiol protease</keyword>
<reference evidence="7" key="1">
    <citation type="submission" date="2021-05" db="EMBL/GenBank/DDBJ databases">
        <authorList>
            <person name="Alioto T."/>
            <person name="Alioto T."/>
            <person name="Gomez Garrido J."/>
        </authorList>
    </citation>
    <scope>NUCLEOTIDE SEQUENCE</scope>
</reference>
<evidence type="ECO:0000259" key="6">
    <source>
        <dbReference type="PROSITE" id="PS50600"/>
    </source>
</evidence>
<dbReference type="EMBL" id="HBUF01538578">
    <property type="protein sequence ID" value="CAG6754177.1"/>
    <property type="molecule type" value="Transcribed_RNA"/>
</dbReference>
<organism evidence="7">
    <name type="scientific">Cacopsylla melanoneura</name>
    <dbReference type="NCBI Taxonomy" id="428564"/>
    <lineage>
        <taxon>Eukaryota</taxon>
        <taxon>Metazoa</taxon>
        <taxon>Ecdysozoa</taxon>
        <taxon>Arthropoda</taxon>
        <taxon>Hexapoda</taxon>
        <taxon>Insecta</taxon>
        <taxon>Pterygota</taxon>
        <taxon>Neoptera</taxon>
        <taxon>Paraneoptera</taxon>
        <taxon>Hemiptera</taxon>
        <taxon>Sternorrhyncha</taxon>
        <taxon>Psylloidea</taxon>
        <taxon>Psyllidae</taxon>
        <taxon>Psyllinae</taxon>
        <taxon>Cacopsylla</taxon>
    </lineage>
</organism>
<dbReference type="SUPFAM" id="SSF54001">
    <property type="entry name" value="Cysteine proteinases"/>
    <property type="match status" value="1"/>
</dbReference>
<dbReference type="PANTHER" id="PTHR12606">
    <property type="entry name" value="SENTRIN/SUMO-SPECIFIC PROTEASE"/>
    <property type="match status" value="1"/>
</dbReference>
<protein>
    <submittedName>
        <fullName evidence="7">Sentrin-specific protease 1</fullName>
    </submittedName>
</protein>
<dbReference type="GO" id="GO:0080090">
    <property type="term" value="P:regulation of primary metabolic process"/>
    <property type="evidence" value="ECO:0007669"/>
    <property type="project" value="UniProtKB-ARBA"/>
</dbReference>
<dbReference type="FunFam" id="3.40.395.10:FF:000001">
    <property type="entry name" value="Sentrin-specific protease 1"/>
    <property type="match status" value="1"/>
</dbReference>
<feature type="compositionally biased region" description="Polar residues" evidence="5">
    <location>
        <begin position="137"/>
        <end position="154"/>
    </location>
</feature>